<reference evidence="1 2" key="1">
    <citation type="submission" date="2018-09" db="EMBL/GenBank/DDBJ databases">
        <title>Paenibacillus aracenensis nov. sp. isolated from a cave in southern Spain.</title>
        <authorList>
            <person name="Jurado V."/>
            <person name="Gutierrez-Patricio S."/>
            <person name="Gonzalez-Pimentel J.L."/>
            <person name="Miller A.Z."/>
            <person name="Laiz L."/>
            <person name="Saiz-Jimenez C."/>
        </authorList>
    </citation>
    <scope>NUCLEOTIDE SEQUENCE [LARGE SCALE GENOMIC DNA]</scope>
    <source>
        <strain evidence="1 2">JCM 19203</strain>
    </source>
</reference>
<dbReference type="EMBL" id="QXQB01000001">
    <property type="protein sequence ID" value="RJX41281.1"/>
    <property type="molecule type" value="Genomic_DNA"/>
</dbReference>
<dbReference type="AlphaFoldDB" id="A0A3A6PWR2"/>
<proteinExistence type="predicted"/>
<dbReference type="Proteomes" id="UP000267798">
    <property type="component" value="Unassembled WGS sequence"/>
</dbReference>
<evidence type="ECO:0000313" key="1">
    <source>
        <dbReference type="EMBL" id="RJX41281.1"/>
    </source>
</evidence>
<comment type="caution">
    <text evidence="1">The sequence shown here is derived from an EMBL/GenBank/DDBJ whole genome shotgun (WGS) entry which is preliminary data.</text>
</comment>
<sequence>MIIDNAVRAGNRQEWREWLGAHHQLQPYCWLIRAKNDPISYFDIVEEALCFGWIDSTRKRIDDNQTAQRFSPRRKNSSWTELNKERVRRLDRLGLMTEAGRSVLPDMGPDSFAIQEDILRLLKQDEELYSNFQAMPELYVRIRIDNIQSVEKDAALYASRLDKFITHTRENKMYGQWHDEGRLLEG</sequence>
<evidence type="ECO:0000313" key="2">
    <source>
        <dbReference type="Proteomes" id="UP000267798"/>
    </source>
</evidence>
<accession>A0A3A6PWR2</accession>
<dbReference type="RefSeq" id="WP_120107612.1">
    <property type="nucleotide sequence ID" value="NZ_QXQB01000001.1"/>
</dbReference>
<dbReference type="OrthoDB" id="9796999at2"/>
<dbReference type="Pfam" id="PF13376">
    <property type="entry name" value="OmdA"/>
    <property type="match status" value="1"/>
</dbReference>
<name>A0A3A6PWR2_9BACL</name>
<keyword evidence="2" id="KW-1185">Reference proteome</keyword>
<gene>
    <name evidence="1" type="ORF">D3P09_04670</name>
</gene>
<organism evidence="1 2">
    <name type="scientific">Paenibacillus pinisoli</name>
    <dbReference type="NCBI Taxonomy" id="1276110"/>
    <lineage>
        <taxon>Bacteria</taxon>
        <taxon>Bacillati</taxon>
        <taxon>Bacillota</taxon>
        <taxon>Bacilli</taxon>
        <taxon>Bacillales</taxon>
        <taxon>Paenibacillaceae</taxon>
        <taxon>Paenibacillus</taxon>
    </lineage>
</organism>
<protein>
    <submittedName>
        <fullName evidence="1">Thymidylate synthase</fullName>
    </submittedName>
</protein>